<name>A0A834WD47_9FABA</name>
<dbReference type="InterPro" id="IPR044730">
    <property type="entry name" value="RNase_H-like_dom_plant"/>
</dbReference>
<evidence type="ECO:0000313" key="2">
    <source>
        <dbReference type="EMBL" id="KAF7814806.1"/>
    </source>
</evidence>
<dbReference type="InterPro" id="IPR053151">
    <property type="entry name" value="RNase_H-like"/>
</dbReference>
<dbReference type="InterPro" id="IPR012337">
    <property type="entry name" value="RNaseH-like_sf"/>
</dbReference>
<dbReference type="Gene3D" id="3.30.420.10">
    <property type="entry name" value="Ribonuclease H-like superfamily/Ribonuclease H"/>
    <property type="match status" value="1"/>
</dbReference>
<feature type="domain" description="RNase H type-1" evidence="1">
    <location>
        <begin position="279"/>
        <end position="400"/>
    </location>
</feature>
<dbReference type="PANTHER" id="PTHR47723:SF19">
    <property type="entry name" value="POLYNUCLEOTIDYL TRANSFERASE, RIBONUCLEASE H-LIKE SUPERFAMILY PROTEIN"/>
    <property type="match status" value="1"/>
</dbReference>
<dbReference type="OrthoDB" id="1432416at2759"/>
<dbReference type="EMBL" id="JAAIUW010000009">
    <property type="protein sequence ID" value="KAF7814806.1"/>
    <property type="molecule type" value="Genomic_DNA"/>
</dbReference>
<comment type="caution">
    <text evidence="2">The sequence shown here is derived from an EMBL/GenBank/DDBJ whole genome shotgun (WGS) entry which is preliminary data.</text>
</comment>
<evidence type="ECO:0000313" key="3">
    <source>
        <dbReference type="Proteomes" id="UP000634136"/>
    </source>
</evidence>
<dbReference type="InterPro" id="IPR002156">
    <property type="entry name" value="RNaseH_domain"/>
</dbReference>
<dbReference type="CDD" id="cd06222">
    <property type="entry name" value="RNase_H_like"/>
    <property type="match status" value="1"/>
</dbReference>
<keyword evidence="3" id="KW-1185">Reference proteome</keyword>
<reference evidence="2" key="1">
    <citation type="submission" date="2020-09" db="EMBL/GenBank/DDBJ databases">
        <title>Genome-Enabled Discovery of Anthraquinone Biosynthesis in Senna tora.</title>
        <authorList>
            <person name="Kang S.-H."/>
            <person name="Pandey R.P."/>
            <person name="Lee C.-M."/>
            <person name="Sim J.-S."/>
            <person name="Jeong J.-T."/>
            <person name="Choi B.-S."/>
            <person name="Jung M."/>
            <person name="Ginzburg D."/>
            <person name="Zhao K."/>
            <person name="Won S.Y."/>
            <person name="Oh T.-J."/>
            <person name="Yu Y."/>
            <person name="Kim N.-H."/>
            <person name="Lee O.R."/>
            <person name="Lee T.-H."/>
            <person name="Bashyal P."/>
            <person name="Kim T.-S."/>
            <person name="Lee W.-H."/>
            <person name="Kawkins C."/>
            <person name="Kim C.-K."/>
            <person name="Kim J.S."/>
            <person name="Ahn B.O."/>
            <person name="Rhee S.Y."/>
            <person name="Sohng J.K."/>
        </authorList>
    </citation>
    <scope>NUCLEOTIDE SEQUENCE</scope>
    <source>
        <tissue evidence="2">Leaf</tissue>
    </source>
</reference>
<accession>A0A834WD47</accession>
<organism evidence="2 3">
    <name type="scientific">Senna tora</name>
    <dbReference type="NCBI Taxonomy" id="362788"/>
    <lineage>
        <taxon>Eukaryota</taxon>
        <taxon>Viridiplantae</taxon>
        <taxon>Streptophyta</taxon>
        <taxon>Embryophyta</taxon>
        <taxon>Tracheophyta</taxon>
        <taxon>Spermatophyta</taxon>
        <taxon>Magnoliopsida</taxon>
        <taxon>eudicotyledons</taxon>
        <taxon>Gunneridae</taxon>
        <taxon>Pentapetalae</taxon>
        <taxon>rosids</taxon>
        <taxon>fabids</taxon>
        <taxon>Fabales</taxon>
        <taxon>Fabaceae</taxon>
        <taxon>Caesalpinioideae</taxon>
        <taxon>Cassia clade</taxon>
        <taxon>Senna</taxon>
    </lineage>
</organism>
<dbReference type="AlphaFoldDB" id="A0A834WD47"/>
<dbReference type="SUPFAM" id="SSF53098">
    <property type="entry name" value="Ribonuclease H-like"/>
    <property type="match status" value="1"/>
</dbReference>
<evidence type="ECO:0000259" key="1">
    <source>
        <dbReference type="Pfam" id="PF13456"/>
    </source>
</evidence>
<proteinExistence type="predicted"/>
<gene>
    <name evidence="2" type="ORF">G2W53_028775</name>
</gene>
<sequence>MDGEGDGSDDRNGRRREAHQSHCVFLQLQRCVYESQPQCRVPPLVADVSHRSSSGHGDGSGSRYVRCAFLGVAAMGFRVLLRLNHGGCGCGCDCLSATTAMGLIGKDKGGLGIPKSRERNLVFLTSLFWRAREEGDKVWAKVYSNRLSLKSGKGSVLGKCLRLGSEWADKVWYCAAPQFTLTQSNDIRTWIKRNSSSTSQVQFQVPHGTLFIYIIQQIWLCRNNLIFNARDFNVSFCFKSALSKAAEYSHLTGINGVVLLKEPVFIKWQPPPHGWWKVNIDGSCLNSSNDIVAGGVIRDQYGNRILDFAKYLGGGSILCAELWAIAIGLDLAKRAEGERIIVESNSMATINLINDTNMNPFHHLSPILSRCRSYLVQFDEVVFIHKFREANQVAEALAKHGVQSKCDLTCFQIAPAFLTSLFWSDYFGFSCQRGSSFFSVDAG</sequence>
<dbReference type="GO" id="GO:0003676">
    <property type="term" value="F:nucleic acid binding"/>
    <property type="evidence" value="ECO:0007669"/>
    <property type="project" value="InterPro"/>
</dbReference>
<dbReference type="InterPro" id="IPR036397">
    <property type="entry name" value="RNaseH_sf"/>
</dbReference>
<dbReference type="Pfam" id="PF13456">
    <property type="entry name" value="RVT_3"/>
    <property type="match status" value="1"/>
</dbReference>
<dbReference type="Proteomes" id="UP000634136">
    <property type="component" value="Unassembled WGS sequence"/>
</dbReference>
<dbReference type="PANTHER" id="PTHR47723">
    <property type="entry name" value="OS05G0353850 PROTEIN"/>
    <property type="match status" value="1"/>
</dbReference>
<protein>
    <submittedName>
        <fullName evidence="2">Putative ribonuclease h protein</fullName>
    </submittedName>
</protein>
<dbReference type="GO" id="GO:0004523">
    <property type="term" value="F:RNA-DNA hybrid ribonuclease activity"/>
    <property type="evidence" value="ECO:0007669"/>
    <property type="project" value="InterPro"/>
</dbReference>